<dbReference type="CDD" id="cd06225">
    <property type="entry name" value="HAMP"/>
    <property type="match status" value="1"/>
</dbReference>
<evidence type="ECO:0000256" key="4">
    <source>
        <dbReference type="ARBA" id="ARBA00022989"/>
    </source>
</evidence>
<dbReference type="Proteomes" id="UP000324298">
    <property type="component" value="Unassembled WGS sequence"/>
</dbReference>
<dbReference type="Pfam" id="PF17200">
    <property type="entry name" value="sCache_2"/>
    <property type="match status" value="1"/>
</dbReference>
<evidence type="ECO:0000259" key="11">
    <source>
        <dbReference type="PROSITE" id="PS50885"/>
    </source>
</evidence>
<dbReference type="CDD" id="cd11386">
    <property type="entry name" value="MCP_signal"/>
    <property type="match status" value="1"/>
</dbReference>
<dbReference type="Pfam" id="PF00015">
    <property type="entry name" value="MCPsignal"/>
    <property type="match status" value="1"/>
</dbReference>
<dbReference type="InterPro" id="IPR003660">
    <property type="entry name" value="HAMP_dom"/>
</dbReference>
<evidence type="ECO:0000313" key="12">
    <source>
        <dbReference type="EMBL" id="KAA0893201.1"/>
    </source>
</evidence>
<dbReference type="SMART" id="SM01049">
    <property type="entry name" value="Cache_2"/>
    <property type="match status" value="1"/>
</dbReference>
<name>A0A5A9XNN5_9BACT</name>
<comment type="subcellular location">
    <subcellularLocation>
        <location evidence="1">Cell membrane</location>
        <topology evidence="1">Multi-pass membrane protein</topology>
    </subcellularLocation>
</comment>
<dbReference type="PRINTS" id="PR00260">
    <property type="entry name" value="CHEMTRNSDUCR"/>
</dbReference>
<evidence type="ECO:0000256" key="1">
    <source>
        <dbReference type="ARBA" id="ARBA00004651"/>
    </source>
</evidence>
<dbReference type="EMBL" id="SRSD01000003">
    <property type="protein sequence ID" value="KAA0893201.1"/>
    <property type="molecule type" value="Genomic_DNA"/>
</dbReference>
<dbReference type="InterPro" id="IPR033480">
    <property type="entry name" value="sCache_2"/>
</dbReference>
<dbReference type="AlphaFoldDB" id="A0A5A9XNN5"/>
<keyword evidence="2" id="KW-1003">Cell membrane</keyword>
<dbReference type="SMART" id="SM00304">
    <property type="entry name" value="HAMP"/>
    <property type="match status" value="1"/>
</dbReference>
<gene>
    <name evidence="12" type="ORF">ET418_05110</name>
</gene>
<dbReference type="PROSITE" id="PS50111">
    <property type="entry name" value="CHEMOTAXIS_TRANSDUC_2"/>
    <property type="match status" value="1"/>
</dbReference>
<proteinExistence type="inferred from homology"/>
<dbReference type="Gene3D" id="3.30.450.20">
    <property type="entry name" value="PAS domain"/>
    <property type="match status" value="1"/>
</dbReference>
<evidence type="ECO:0000256" key="3">
    <source>
        <dbReference type="ARBA" id="ARBA00022692"/>
    </source>
</evidence>
<protein>
    <submittedName>
        <fullName evidence="12">Methyl-accepting chemotaxis protein</fullName>
    </submittedName>
</protein>
<evidence type="ECO:0000256" key="6">
    <source>
        <dbReference type="ARBA" id="ARBA00023224"/>
    </source>
</evidence>
<dbReference type="PANTHER" id="PTHR32089">
    <property type="entry name" value="METHYL-ACCEPTING CHEMOTAXIS PROTEIN MCPB"/>
    <property type="match status" value="1"/>
</dbReference>
<dbReference type="InterPro" id="IPR004090">
    <property type="entry name" value="Chemotax_Me-accpt_rcpt"/>
</dbReference>
<evidence type="ECO:0000256" key="7">
    <source>
        <dbReference type="ARBA" id="ARBA00029447"/>
    </source>
</evidence>
<sequence length="546" mass="59180">MKSYKHWGIFSKIMSLSLLTWVMLALAATFALVPYIRGLIMDEKKDMVRFLVEEASTILATYQKQAEAGILTQEDARKRAAADIRQLRYNGKEYFFISDLNNRLIAHPLRPENEGKDMSSFKDADGKFMYQDFTKAALSDKGGGFVSYRQIKPTASEPLPKLSYTKLFNPWGWVVGTGIYIDGVDEDMRHVQFGIWTGLLVILGLSVLVAGLVSRSITRPVKEVVETIKDIAQGEGDLTKRLPISGNNEIGELSEWFNTFVNKLHGIISQVSGSALQLSSSANELQSTSKAMSQSVGNLSSQSTSLATAGEEMSATSSDIAGNCHHAATNAGGASNKAAEGAEVVNQSIEIMQAIAERVKNAADTVETLGNRSDQIGTIVGTIEDIADQTNLLALNAAIEAARAGEQGRGFAVVADEVRALAERTTRATKEIGEMIKAIQKETREAVHTMEQSVAQVEQGSTHAADSGRSLQEILVIITDVTEQISQIATAAEEQTATTREISSNVLSLNELAHHNSAAIQETAVTANNVSQQAEELQRLVNQFKL</sequence>
<dbReference type="PANTHER" id="PTHR32089:SF112">
    <property type="entry name" value="LYSOZYME-LIKE PROTEIN-RELATED"/>
    <property type="match status" value="1"/>
</dbReference>
<dbReference type="SUPFAM" id="SSF58104">
    <property type="entry name" value="Methyl-accepting chemotaxis protein (MCP) signaling domain"/>
    <property type="match status" value="1"/>
</dbReference>
<organism evidence="12 13">
    <name type="scientific">Oryzomonas rubra</name>
    <dbReference type="NCBI Taxonomy" id="2509454"/>
    <lineage>
        <taxon>Bacteria</taxon>
        <taxon>Pseudomonadati</taxon>
        <taxon>Thermodesulfobacteriota</taxon>
        <taxon>Desulfuromonadia</taxon>
        <taxon>Geobacterales</taxon>
        <taxon>Geobacteraceae</taxon>
        <taxon>Oryzomonas</taxon>
    </lineage>
</organism>
<dbReference type="GO" id="GO:0007165">
    <property type="term" value="P:signal transduction"/>
    <property type="evidence" value="ECO:0007669"/>
    <property type="project" value="UniProtKB-KW"/>
</dbReference>
<comment type="similarity">
    <text evidence="7">Belongs to the methyl-accepting chemotaxis (MCP) protein family.</text>
</comment>
<feature type="transmembrane region" description="Helical" evidence="9">
    <location>
        <begin position="193"/>
        <end position="213"/>
    </location>
</feature>
<keyword evidence="5 9" id="KW-0472">Membrane</keyword>
<dbReference type="PROSITE" id="PS50885">
    <property type="entry name" value="HAMP"/>
    <property type="match status" value="1"/>
</dbReference>
<evidence type="ECO:0000259" key="10">
    <source>
        <dbReference type="PROSITE" id="PS50111"/>
    </source>
</evidence>
<reference evidence="12 13" key="1">
    <citation type="submission" date="2019-04" db="EMBL/GenBank/DDBJ databases">
        <title>Geobacter ruber sp. nov., ferric-reducing bacteria isolated from paddy soil.</title>
        <authorList>
            <person name="Xu Z."/>
            <person name="Masuda Y."/>
            <person name="Itoh H."/>
            <person name="Senoo K."/>
        </authorList>
    </citation>
    <scope>NUCLEOTIDE SEQUENCE [LARGE SCALE GENOMIC DNA]</scope>
    <source>
        <strain evidence="12 13">Red88</strain>
    </source>
</reference>
<dbReference type="SMART" id="SM00283">
    <property type="entry name" value="MA"/>
    <property type="match status" value="1"/>
</dbReference>
<dbReference type="Gene3D" id="1.10.287.950">
    <property type="entry name" value="Methyl-accepting chemotaxis protein"/>
    <property type="match status" value="1"/>
</dbReference>
<evidence type="ECO:0000256" key="9">
    <source>
        <dbReference type="SAM" id="Phobius"/>
    </source>
</evidence>
<evidence type="ECO:0000256" key="5">
    <source>
        <dbReference type="ARBA" id="ARBA00023136"/>
    </source>
</evidence>
<dbReference type="RefSeq" id="WP_149306519.1">
    <property type="nucleotide sequence ID" value="NZ_SRSD01000003.1"/>
</dbReference>
<dbReference type="GO" id="GO:0004888">
    <property type="term" value="F:transmembrane signaling receptor activity"/>
    <property type="evidence" value="ECO:0007669"/>
    <property type="project" value="InterPro"/>
</dbReference>
<dbReference type="Pfam" id="PF00672">
    <property type="entry name" value="HAMP"/>
    <property type="match status" value="1"/>
</dbReference>
<keyword evidence="6 8" id="KW-0807">Transducer</keyword>
<evidence type="ECO:0000256" key="2">
    <source>
        <dbReference type="ARBA" id="ARBA00022475"/>
    </source>
</evidence>
<keyword evidence="4 9" id="KW-1133">Transmembrane helix</keyword>
<keyword evidence="3 9" id="KW-0812">Transmembrane</keyword>
<comment type="caution">
    <text evidence="12">The sequence shown here is derived from an EMBL/GenBank/DDBJ whole genome shotgun (WGS) entry which is preliminary data.</text>
</comment>
<dbReference type="FunFam" id="1.10.287.950:FF:000001">
    <property type="entry name" value="Methyl-accepting chemotaxis sensory transducer"/>
    <property type="match status" value="1"/>
</dbReference>
<accession>A0A5A9XNN5</accession>
<dbReference type="GO" id="GO:0005886">
    <property type="term" value="C:plasma membrane"/>
    <property type="evidence" value="ECO:0007669"/>
    <property type="project" value="UniProtKB-SubCell"/>
</dbReference>
<dbReference type="OrthoDB" id="9791237at2"/>
<keyword evidence="13" id="KW-1185">Reference proteome</keyword>
<feature type="domain" description="HAMP" evidence="11">
    <location>
        <begin position="215"/>
        <end position="269"/>
    </location>
</feature>
<evidence type="ECO:0000256" key="8">
    <source>
        <dbReference type="PROSITE-ProRule" id="PRU00284"/>
    </source>
</evidence>
<evidence type="ECO:0000313" key="13">
    <source>
        <dbReference type="Proteomes" id="UP000324298"/>
    </source>
</evidence>
<dbReference type="InterPro" id="IPR004089">
    <property type="entry name" value="MCPsignal_dom"/>
</dbReference>
<feature type="domain" description="Methyl-accepting transducer" evidence="10">
    <location>
        <begin position="274"/>
        <end position="510"/>
    </location>
</feature>
<dbReference type="GO" id="GO:0006935">
    <property type="term" value="P:chemotaxis"/>
    <property type="evidence" value="ECO:0007669"/>
    <property type="project" value="InterPro"/>
</dbReference>